<reference evidence="1" key="2">
    <citation type="submission" date="2025-03" db="EMBL/GenBank/DDBJ databases">
        <authorList>
            <consortium name="ELIXIR-Norway"/>
            <consortium name="Elixir Norway"/>
        </authorList>
    </citation>
    <scope>NUCLEOTIDE SEQUENCE</scope>
</reference>
<sequence>MGPRAPWPLRSVRVLPATQALRALPVRAVLASRTLPALCRALLQAVPAPPPLPARGRSSVGPLSPQALHPMRVDTRNPHPAMLQRKAGANNAPSGRKQQLRPGCPRRGPASCLQGRWGGGSTQQRPWPPSRRAARGASRSSRLPPPSTPLS</sequence>
<protein>
    <submittedName>
        <fullName evidence="1">Uncharacterized protein</fullName>
    </submittedName>
</protein>
<dbReference type="EMBL" id="OX596096">
    <property type="protein sequence ID" value="CAM9541316.1"/>
    <property type="molecule type" value="Genomic_DNA"/>
</dbReference>
<reference evidence="1" key="1">
    <citation type="submission" date="2023-05" db="EMBL/GenBank/DDBJ databases">
        <authorList>
            <consortium name="ELIXIR-Norway"/>
        </authorList>
    </citation>
    <scope>NUCLEOTIDE SEQUENCE</scope>
</reference>
<name>A0AC59YAZ4_RANTA</name>
<accession>A0AC59YAZ4</accession>
<evidence type="ECO:0000313" key="1">
    <source>
        <dbReference type="EMBL" id="CAM9541316.1"/>
    </source>
</evidence>
<gene>
    <name evidence="1" type="ORF">MRATA1EN22A_LOCUS3969</name>
</gene>
<evidence type="ECO:0000313" key="2">
    <source>
        <dbReference type="Proteomes" id="UP001162501"/>
    </source>
</evidence>
<organism evidence="1 2">
    <name type="scientific">Rangifer tarandus platyrhynchus</name>
    <name type="common">Svalbard reindeer</name>
    <dbReference type="NCBI Taxonomy" id="3082113"/>
    <lineage>
        <taxon>Eukaryota</taxon>
        <taxon>Metazoa</taxon>
        <taxon>Chordata</taxon>
        <taxon>Craniata</taxon>
        <taxon>Vertebrata</taxon>
        <taxon>Euteleostomi</taxon>
        <taxon>Mammalia</taxon>
        <taxon>Eutheria</taxon>
        <taxon>Laurasiatheria</taxon>
        <taxon>Artiodactyla</taxon>
        <taxon>Ruminantia</taxon>
        <taxon>Pecora</taxon>
        <taxon>Cervidae</taxon>
        <taxon>Odocoileinae</taxon>
        <taxon>Rangifer</taxon>
    </lineage>
</organism>
<dbReference type="Proteomes" id="UP001162501">
    <property type="component" value="Chromosome 12"/>
</dbReference>
<proteinExistence type="predicted"/>